<gene>
    <name evidence="2" type="ORF">ABB37_02582</name>
</gene>
<evidence type="ECO:0000256" key="1">
    <source>
        <dbReference type="SAM" id="SignalP"/>
    </source>
</evidence>
<accession>A0A0N0DXB9</accession>
<keyword evidence="3" id="KW-1185">Reference proteome</keyword>
<keyword evidence="1" id="KW-0732">Signal</keyword>
<evidence type="ECO:0000313" key="3">
    <source>
        <dbReference type="Proteomes" id="UP000037923"/>
    </source>
</evidence>
<proteinExistence type="predicted"/>
<feature type="chain" id="PRO_5012655668" description="Secreted protein" evidence="1">
    <location>
        <begin position="16"/>
        <end position="97"/>
    </location>
</feature>
<organism evidence="2 3">
    <name type="scientific">Leptomonas pyrrhocoris</name>
    <name type="common">Firebug parasite</name>
    <dbReference type="NCBI Taxonomy" id="157538"/>
    <lineage>
        <taxon>Eukaryota</taxon>
        <taxon>Discoba</taxon>
        <taxon>Euglenozoa</taxon>
        <taxon>Kinetoplastea</taxon>
        <taxon>Metakinetoplastina</taxon>
        <taxon>Trypanosomatida</taxon>
        <taxon>Trypanosomatidae</taxon>
        <taxon>Leishmaniinae</taxon>
        <taxon>Leptomonas</taxon>
    </lineage>
</organism>
<protein>
    <recommendedName>
        <fullName evidence="4">Secreted protein</fullName>
    </recommendedName>
</protein>
<name>A0A0N0DXB9_LEPPY</name>
<dbReference type="VEuPathDB" id="TriTrypDB:LpyrH10_04_1320"/>
<feature type="signal peptide" evidence="1">
    <location>
        <begin position="1"/>
        <end position="15"/>
    </location>
</feature>
<dbReference type="Proteomes" id="UP000037923">
    <property type="component" value="Unassembled WGS sequence"/>
</dbReference>
<dbReference type="EMBL" id="LGTL01000004">
    <property type="protein sequence ID" value="KPA82805.1"/>
    <property type="molecule type" value="Genomic_DNA"/>
</dbReference>
<evidence type="ECO:0008006" key="4">
    <source>
        <dbReference type="Google" id="ProtNLM"/>
    </source>
</evidence>
<reference evidence="2 3" key="1">
    <citation type="submission" date="2015-07" db="EMBL/GenBank/DDBJ databases">
        <title>High-quality genome of monoxenous trypanosomatid Leptomonas pyrrhocoris.</title>
        <authorList>
            <person name="Flegontov P."/>
            <person name="Butenko A."/>
            <person name="Firsov S."/>
            <person name="Vlcek C."/>
            <person name="Logacheva M.D."/>
            <person name="Field M."/>
            <person name="Filatov D."/>
            <person name="Flegontova O."/>
            <person name="Gerasimov E."/>
            <person name="Jackson A.P."/>
            <person name="Kelly S."/>
            <person name="Opperdoes F."/>
            <person name="O'Reilly A."/>
            <person name="Votypka J."/>
            <person name="Yurchenko V."/>
            <person name="Lukes J."/>
        </authorList>
    </citation>
    <scope>NUCLEOTIDE SEQUENCE [LARGE SCALE GENOMIC DNA]</scope>
    <source>
        <strain evidence="2">H10</strain>
    </source>
</reference>
<comment type="caution">
    <text evidence="2">The sequence shown here is derived from an EMBL/GenBank/DDBJ whole genome shotgun (WGS) entry which is preliminary data.</text>
</comment>
<dbReference type="RefSeq" id="XP_015661244.1">
    <property type="nucleotide sequence ID" value="XM_015799642.1"/>
</dbReference>
<evidence type="ECO:0000313" key="2">
    <source>
        <dbReference type="EMBL" id="KPA82805.1"/>
    </source>
</evidence>
<dbReference type="GeneID" id="26902873"/>
<dbReference type="AlphaFoldDB" id="A0A0N0DXB9"/>
<sequence length="97" mass="10938">MTFMWALAAWQLLASFFVVFRDLHVPPPPRRELQPQQLPIEISVSARHRCLCGSCRRSHLSRTSTVDGDPMAIEPAIHSQAFVLARPMTQQAGKRGE</sequence>